<feature type="region of interest" description="Disordered" evidence="6">
    <location>
        <begin position="23"/>
        <end position="50"/>
    </location>
</feature>
<evidence type="ECO:0000256" key="1">
    <source>
        <dbReference type="ARBA" id="ARBA00004141"/>
    </source>
</evidence>
<evidence type="ECO:0000256" key="4">
    <source>
        <dbReference type="ARBA" id="ARBA00022989"/>
    </source>
</evidence>
<dbReference type="Proteomes" id="UP000757232">
    <property type="component" value="Unassembled WGS sequence"/>
</dbReference>
<keyword evidence="5" id="KW-0472">Membrane</keyword>
<dbReference type="InterPro" id="IPR023395">
    <property type="entry name" value="MCP_dom_sf"/>
</dbReference>
<dbReference type="AlphaFoldDB" id="A0A9Q5NBJ7"/>
<dbReference type="PANTHER" id="PTHR24089">
    <property type="entry name" value="SOLUTE CARRIER FAMILY 25"/>
    <property type="match status" value="1"/>
</dbReference>
<evidence type="ECO:0000256" key="3">
    <source>
        <dbReference type="ARBA" id="ARBA00022737"/>
    </source>
</evidence>
<keyword evidence="3" id="KW-0677">Repeat</keyword>
<dbReference type="InterPro" id="IPR018108">
    <property type="entry name" value="MCP_transmembrane"/>
</dbReference>
<evidence type="ECO:0000256" key="2">
    <source>
        <dbReference type="ARBA" id="ARBA00022692"/>
    </source>
</evidence>
<reference evidence="7" key="1">
    <citation type="submission" date="2016-06" db="EMBL/GenBank/DDBJ databases">
        <title>Draft Genome sequence of the fungus Inonotus baumii.</title>
        <authorList>
            <person name="Zhu H."/>
            <person name="Lin W."/>
        </authorList>
    </citation>
    <scope>NUCLEOTIDE SEQUENCE</scope>
    <source>
        <strain evidence="7">821</strain>
    </source>
</reference>
<evidence type="ECO:0000256" key="5">
    <source>
        <dbReference type="ARBA" id="ARBA00023136"/>
    </source>
</evidence>
<comment type="caution">
    <text evidence="7">The sequence shown here is derived from an EMBL/GenBank/DDBJ whole genome shotgun (WGS) entry which is preliminary data.</text>
</comment>
<comment type="subcellular location">
    <subcellularLocation>
        <location evidence="1">Membrane</location>
        <topology evidence="1">Multi-pass membrane protein</topology>
    </subcellularLocation>
</comment>
<feature type="compositionally biased region" description="Basic residues" evidence="6">
    <location>
        <begin position="426"/>
        <end position="442"/>
    </location>
</feature>
<dbReference type="SUPFAM" id="SSF103506">
    <property type="entry name" value="Mitochondrial carrier"/>
    <property type="match status" value="1"/>
</dbReference>
<keyword evidence="2" id="KW-0812">Transmembrane</keyword>
<keyword evidence="4" id="KW-1133">Transmembrane helix</keyword>
<evidence type="ECO:0000256" key="6">
    <source>
        <dbReference type="SAM" id="MobiDB-lite"/>
    </source>
</evidence>
<gene>
    <name evidence="7" type="ORF">A7U60_g1594</name>
</gene>
<feature type="region of interest" description="Disordered" evidence="6">
    <location>
        <begin position="426"/>
        <end position="451"/>
    </location>
</feature>
<dbReference type="Pfam" id="PF00153">
    <property type="entry name" value="Mito_carr"/>
    <property type="match status" value="1"/>
</dbReference>
<keyword evidence="8" id="KW-1185">Reference proteome</keyword>
<feature type="region of interest" description="Disordered" evidence="6">
    <location>
        <begin position="118"/>
        <end position="137"/>
    </location>
</feature>
<evidence type="ECO:0000313" key="8">
    <source>
        <dbReference type="Proteomes" id="UP000757232"/>
    </source>
</evidence>
<dbReference type="OrthoDB" id="77989at2759"/>
<sequence>MGSPSGSLRELYSEPPAAWSFVPISDRNGSSSSSIKGPVPDSGPSYQWSARPRPNSIYELSSDLNFEPSTPNAVALLRAAAASVILQYFSAAVENPWEVGKTLLQVQFVPRDAKAIEDLEPPEEEEEEASDDASSANEDNYFADETAESSSRVNTPRPVDDRGYIVRQSVSDSATRPDWIIPPGIVSGVWDMMKQVIRWKPEGWLGLWKGTATFCVRTFLDSSLQPIIHSTLTHLFSTLTLSRSPGIFASSHPLLLTVSSNVATGFLLSPLDLIRTRLIVQTSHPRHRRYSGPLDALNHILMHEGGFRGLYLHPQLLYPTIMDTALTPLLSTLCPALAARFLRRLTGIRAEESHPLLWALTHLVGACASLLVTVPIEVIRRRLQIQTRGSAPPLPACVEVRRRPYAGMVDAFYSIITEERSDLPLRSRRHHAHKQTHTRRPSRAHDKGKGKEVAVIHEEEKEAERTSWLRNTGIGQLYRGLGMRAGASVIIFLSVFDTISLN</sequence>
<protein>
    <submittedName>
        <fullName evidence="7">Mitochondrial carrier</fullName>
    </submittedName>
</protein>
<dbReference type="GO" id="GO:0016020">
    <property type="term" value="C:membrane"/>
    <property type="evidence" value="ECO:0007669"/>
    <property type="project" value="UniProtKB-SubCell"/>
</dbReference>
<evidence type="ECO:0000313" key="7">
    <source>
        <dbReference type="EMBL" id="OCB91186.1"/>
    </source>
</evidence>
<feature type="compositionally biased region" description="Acidic residues" evidence="6">
    <location>
        <begin position="118"/>
        <end position="131"/>
    </location>
</feature>
<organism evidence="7 8">
    <name type="scientific">Sanghuangporus baumii</name>
    <name type="common">Phellinus baumii</name>
    <dbReference type="NCBI Taxonomy" id="108892"/>
    <lineage>
        <taxon>Eukaryota</taxon>
        <taxon>Fungi</taxon>
        <taxon>Dikarya</taxon>
        <taxon>Basidiomycota</taxon>
        <taxon>Agaricomycotina</taxon>
        <taxon>Agaricomycetes</taxon>
        <taxon>Hymenochaetales</taxon>
        <taxon>Hymenochaetaceae</taxon>
        <taxon>Sanghuangporus</taxon>
    </lineage>
</organism>
<proteinExistence type="predicted"/>
<name>A0A9Q5NBJ7_SANBA</name>
<dbReference type="EMBL" id="LNZH02000102">
    <property type="protein sequence ID" value="OCB91186.1"/>
    <property type="molecule type" value="Genomic_DNA"/>
</dbReference>
<accession>A0A9Q5NBJ7</accession>
<dbReference type="Gene3D" id="1.50.40.10">
    <property type="entry name" value="Mitochondrial carrier domain"/>
    <property type="match status" value="1"/>
</dbReference>